<feature type="compositionally biased region" description="Polar residues" evidence="16">
    <location>
        <begin position="349"/>
        <end position="370"/>
    </location>
</feature>
<keyword evidence="4 14" id="KW-0479">Metal-binding</keyword>
<dbReference type="InterPro" id="IPR008918">
    <property type="entry name" value="HhH2"/>
</dbReference>
<evidence type="ECO:0000259" key="18">
    <source>
        <dbReference type="SMART" id="SM00484"/>
    </source>
</evidence>
<dbReference type="GO" id="GO:0005654">
    <property type="term" value="C:nucleoplasm"/>
    <property type="evidence" value="ECO:0007669"/>
    <property type="project" value="UniProtKB-SubCell"/>
</dbReference>
<dbReference type="InterPro" id="IPR029060">
    <property type="entry name" value="PIN-like_dom_sf"/>
</dbReference>
<keyword evidence="6 14" id="KW-0227">DNA damage</keyword>
<comment type="caution">
    <text evidence="20">The sequence shown here is derived from an EMBL/GenBank/DDBJ whole genome shotgun (WGS) entry which is preliminary data.</text>
</comment>
<name>A0A9W5WTD6_BABOV</name>
<evidence type="ECO:0000256" key="7">
    <source>
        <dbReference type="ARBA" id="ARBA00022801"/>
    </source>
</evidence>
<dbReference type="SUPFAM" id="SSF47807">
    <property type="entry name" value="5' to 3' exonuclease, C-terminal subdomain"/>
    <property type="match status" value="1"/>
</dbReference>
<evidence type="ECO:0000256" key="8">
    <source>
        <dbReference type="ARBA" id="ARBA00022839"/>
    </source>
</evidence>
<evidence type="ECO:0000256" key="4">
    <source>
        <dbReference type="ARBA" id="ARBA00022723"/>
    </source>
</evidence>
<evidence type="ECO:0000259" key="17">
    <source>
        <dbReference type="SMART" id="SM00475"/>
    </source>
</evidence>
<keyword evidence="10 14" id="KW-0496">Mitochondrion</keyword>
<evidence type="ECO:0000256" key="10">
    <source>
        <dbReference type="ARBA" id="ARBA00023128"/>
    </source>
</evidence>
<dbReference type="EC" id="3.1.-.-" evidence="14"/>
<feature type="domain" description="XPG-I" evidence="18">
    <location>
        <begin position="148"/>
        <end position="217"/>
    </location>
</feature>
<protein>
    <recommendedName>
        <fullName evidence="14">Flap endonuclease 1</fullName>
        <shortName evidence="14">FEN-1</shortName>
        <ecNumber evidence="14">3.1.-.-</ecNumber>
    </recommendedName>
    <alternativeName>
        <fullName evidence="14">Flap structure-specific endonuclease 1</fullName>
    </alternativeName>
</protein>
<evidence type="ECO:0000256" key="1">
    <source>
        <dbReference type="ARBA" id="ARBA00022553"/>
    </source>
</evidence>
<feature type="compositionally biased region" description="Basic and acidic residues" evidence="16">
    <location>
        <begin position="371"/>
        <end position="412"/>
    </location>
</feature>
<keyword evidence="1 14" id="KW-0597">Phosphoprotein</keyword>
<gene>
    <name evidence="20" type="ORF">BaOVIS_000680</name>
</gene>
<evidence type="ECO:0000256" key="15">
    <source>
        <dbReference type="SAM" id="Coils"/>
    </source>
</evidence>
<dbReference type="FunFam" id="3.40.50.1010:FF:000016">
    <property type="entry name" value="Flap endonuclease 1"/>
    <property type="match status" value="1"/>
</dbReference>
<evidence type="ECO:0000256" key="14">
    <source>
        <dbReference type="HAMAP-Rule" id="MF_03140"/>
    </source>
</evidence>
<evidence type="ECO:0000256" key="2">
    <source>
        <dbReference type="ARBA" id="ARBA00022705"/>
    </source>
</evidence>
<dbReference type="GO" id="GO:0000287">
    <property type="term" value="F:magnesium ion binding"/>
    <property type="evidence" value="ECO:0007669"/>
    <property type="project" value="UniProtKB-UniRule"/>
</dbReference>
<evidence type="ECO:0000259" key="19">
    <source>
        <dbReference type="SMART" id="SM00485"/>
    </source>
</evidence>
<feature type="domain" description="XPG N-terminal" evidence="19">
    <location>
        <begin position="1"/>
        <end position="109"/>
    </location>
</feature>
<dbReference type="SMART" id="SM00484">
    <property type="entry name" value="XPGI"/>
    <property type="match status" value="1"/>
</dbReference>
<keyword evidence="3 14" id="KW-0540">Nuclease</keyword>
<dbReference type="GO" id="GO:0043137">
    <property type="term" value="P:DNA replication, removal of RNA primer"/>
    <property type="evidence" value="ECO:0007669"/>
    <property type="project" value="UniProtKB-UniRule"/>
</dbReference>
<evidence type="ECO:0000256" key="5">
    <source>
        <dbReference type="ARBA" id="ARBA00022759"/>
    </source>
</evidence>
<evidence type="ECO:0000256" key="9">
    <source>
        <dbReference type="ARBA" id="ARBA00022842"/>
    </source>
</evidence>
<dbReference type="InterPro" id="IPR023426">
    <property type="entry name" value="Flap_endonuc"/>
</dbReference>
<keyword evidence="11 14" id="KW-0234">DNA repair</keyword>
<evidence type="ECO:0000256" key="12">
    <source>
        <dbReference type="ARBA" id="ARBA00023242"/>
    </source>
</evidence>
<evidence type="ECO:0000256" key="13">
    <source>
        <dbReference type="ARBA" id="ARBA00029382"/>
    </source>
</evidence>
<organism evidence="20 21">
    <name type="scientific">Babesia ovis</name>
    <dbReference type="NCBI Taxonomy" id="5869"/>
    <lineage>
        <taxon>Eukaryota</taxon>
        <taxon>Sar</taxon>
        <taxon>Alveolata</taxon>
        <taxon>Apicomplexa</taxon>
        <taxon>Aconoidasida</taxon>
        <taxon>Piroplasmida</taxon>
        <taxon>Babesiidae</taxon>
        <taxon>Babesia</taxon>
    </lineage>
</organism>
<dbReference type="PRINTS" id="PR00853">
    <property type="entry name" value="XPGRADSUPER"/>
</dbReference>
<dbReference type="Pfam" id="PF00752">
    <property type="entry name" value="XPG_N"/>
    <property type="match status" value="1"/>
</dbReference>
<dbReference type="PANTHER" id="PTHR11081">
    <property type="entry name" value="FLAP ENDONUCLEASE FAMILY MEMBER"/>
    <property type="match status" value="1"/>
</dbReference>
<dbReference type="InterPro" id="IPR006084">
    <property type="entry name" value="XPG/Rad2"/>
</dbReference>
<dbReference type="CDD" id="cd09907">
    <property type="entry name" value="H3TH_FEN1-Euk"/>
    <property type="match status" value="1"/>
</dbReference>
<keyword evidence="7 14" id="KW-0378">Hydrolase</keyword>
<evidence type="ECO:0000256" key="16">
    <source>
        <dbReference type="SAM" id="MobiDB-lite"/>
    </source>
</evidence>
<dbReference type="Gene3D" id="3.40.50.1010">
    <property type="entry name" value="5'-nuclease"/>
    <property type="match status" value="1"/>
</dbReference>
<comment type="cofactor">
    <cofactor evidence="14">
        <name>Mg(2+)</name>
        <dbReference type="ChEBI" id="CHEBI:18420"/>
    </cofactor>
    <text evidence="14">Binds 2 magnesium ions per subunit. They probably participate in the reaction catalyzed by the enzyme. May bind an additional third magnesium ion after substrate binding.</text>
</comment>
<keyword evidence="15" id="KW-0175">Coiled coil</keyword>
<dbReference type="AlphaFoldDB" id="A0A9W5WTD6"/>
<dbReference type="GO" id="GO:0005730">
    <property type="term" value="C:nucleolus"/>
    <property type="evidence" value="ECO:0007669"/>
    <property type="project" value="UniProtKB-SubCell"/>
</dbReference>
<dbReference type="GO" id="GO:0008409">
    <property type="term" value="F:5'-3' exonuclease activity"/>
    <property type="evidence" value="ECO:0007669"/>
    <property type="project" value="UniProtKB-UniRule"/>
</dbReference>
<dbReference type="Gene3D" id="1.10.150.20">
    <property type="entry name" value="5' to 3' exonuclease, C-terminal subdomain"/>
    <property type="match status" value="1"/>
</dbReference>
<keyword evidence="5 14" id="KW-0255">Endonuclease</keyword>
<evidence type="ECO:0000313" key="21">
    <source>
        <dbReference type="Proteomes" id="UP001057455"/>
    </source>
</evidence>
<dbReference type="GO" id="GO:0003677">
    <property type="term" value="F:DNA binding"/>
    <property type="evidence" value="ECO:0007669"/>
    <property type="project" value="UniProtKB-UniRule"/>
</dbReference>
<keyword evidence="21" id="KW-1185">Reference proteome</keyword>
<comment type="similarity">
    <text evidence="14">Belongs to the XPG/RAD2 endonuclease family. FEN1 subfamily.</text>
</comment>
<reference evidence="20" key="1">
    <citation type="submission" date="2019-12" db="EMBL/GenBank/DDBJ databases">
        <title>Genome sequence of Babesia ovis.</title>
        <authorList>
            <person name="Yamagishi J."/>
            <person name="Sevinc F."/>
            <person name="Xuan X."/>
        </authorList>
    </citation>
    <scope>NUCLEOTIDE SEQUENCE</scope>
    <source>
        <strain evidence="20">Selcuk</strain>
    </source>
</reference>
<dbReference type="SMART" id="SM00279">
    <property type="entry name" value="HhH2"/>
    <property type="match status" value="1"/>
</dbReference>
<dbReference type="SMART" id="SM00485">
    <property type="entry name" value="XPGN"/>
    <property type="match status" value="1"/>
</dbReference>
<proteinExistence type="inferred from homology"/>
<dbReference type="HAMAP" id="MF_00614">
    <property type="entry name" value="Fen"/>
    <property type="match status" value="1"/>
</dbReference>
<evidence type="ECO:0000313" key="20">
    <source>
        <dbReference type="EMBL" id="GFE52664.1"/>
    </source>
</evidence>
<dbReference type="InterPro" id="IPR006085">
    <property type="entry name" value="XPG_DNA_repair_N"/>
</dbReference>
<dbReference type="GO" id="GO:0006284">
    <property type="term" value="P:base-excision repair"/>
    <property type="evidence" value="ECO:0007669"/>
    <property type="project" value="UniProtKB-UniRule"/>
</dbReference>
<keyword evidence="9 14" id="KW-0460">Magnesium</keyword>
<keyword evidence="12 14" id="KW-0539">Nucleus</keyword>
<dbReference type="SUPFAM" id="SSF88723">
    <property type="entry name" value="PIN domain-like"/>
    <property type="match status" value="1"/>
</dbReference>
<evidence type="ECO:0000256" key="6">
    <source>
        <dbReference type="ARBA" id="ARBA00022763"/>
    </source>
</evidence>
<accession>A0A9W5WTD6</accession>
<keyword evidence="2 14" id="KW-0235">DNA replication</keyword>
<keyword evidence="8 14" id="KW-0269">Exonuclease</keyword>
<sequence length="434" mass="47539">MGIKGLIGFLSETAPGSLSECSLESLSGTTVAIDASTALYQFTIAIREGSYLSSLTNSKGESTSHITGLLNRCIRLFEFGLKPIFVFDSTPPEAKLQTLAKRKELRQEAENSLEEAKERDDKEAIRKYVGRTVHISKKENDSAKQLLRLMGVPVIEAEEEAEAQCAYLVKQGLADAVGTEDADALVFGCGVLLKNLTASNKKILKVDLPKVLKLLNLSHEEFTDFCILCGCDYCGTLKGIGPKTAYNLIKKHKTLARILEVKSETLEGYEVAQEYFKNPKVRHIDEIPRVEVDVQGLKDFLIVENDFAEDRVNKIIDRFVKAKSKKTQLSLKSFFGGASVVAKSGSSGNTNGDKVQKPSGSTVVKNAETQSVDHKDKADNVVDHQKDSDIQDSSNKYEGDDHGSATKQDDKPTIGLAAFCPSDIRLVKKRNIGS</sequence>
<dbReference type="Proteomes" id="UP001057455">
    <property type="component" value="Unassembled WGS sequence"/>
</dbReference>
<evidence type="ECO:0000256" key="11">
    <source>
        <dbReference type="ARBA" id="ARBA00023204"/>
    </source>
</evidence>
<feature type="region of interest" description="Disordered" evidence="16">
    <location>
        <begin position="344"/>
        <end position="414"/>
    </location>
</feature>
<evidence type="ECO:0000256" key="3">
    <source>
        <dbReference type="ARBA" id="ARBA00022722"/>
    </source>
</evidence>
<dbReference type="PANTHER" id="PTHR11081:SF9">
    <property type="entry name" value="FLAP ENDONUCLEASE 1"/>
    <property type="match status" value="1"/>
</dbReference>
<feature type="coiled-coil region" evidence="15">
    <location>
        <begin position="95"/>
        <end position="126"/>
    </location>
</feature>
<dbReference type="CDD" id="cd09867">
    <property type="entry name" value="PIN_FEN1"/>
    <property type="match status" value="1"/>
</dbReference>
<comment type="function">
    <text evidence="13 14">Structure-specific nuclease with 5'-flap endonuclease and 5'-3' exonuclease activities involved in DNA replication and repair. During DNA replication, cleaves the 5'-overhanging flap structure that is generated by displacement synthesis when DNA polymerase encounters the 5'-end of a downstream Okazaki fragment. It enters the flap from the 5'-end and then tracks to cleave the flap base, leaving a nick for ligation. Also involved in the long patch base excision repair (LP-BER) pathway, by cleaving within the apurinic/apyrimidinic (AP) site-terminated flap. Acts as a genome stabilization factor that prevents flaps from equilibrating into structures that lead to duplications and deletions. Also possesses 5'-3' exonuclease activity on nicked or gapped double-stranded DNA, and exhibits RNase H activity. Also involved in replication and repair of rDNA and in repairing mitochondrial DNA.</text>
</comment>
<dbReference type="GO" id="GO:0017108">
    <property type="term" value="F:5'-flap endonuclease activity"/>
    <property type="evidence" value="ECO:0007669"/>
    <property type="project" value="UniProtKB-UniRule"/>
</dbReference>
<dbReference type="SMART" id="SM00475">
    <property type="entry name" value="53EXOc"/>
    <property type="match status" value="1"/>
</dbReference>
<dbReference type="InterPro" id="IPR036279">
    <property type="entry name" value="5-3_exonuclease_C_sf"/>
</dbReference>
<dbReference type="EMBL" id="BLIY01000001">
    <property type="protein sequence ID" value="GFE52664.1"/>
    <property type="molecule type" value="Genomic_DNA"/>
</dbReference>
<comment type="subcellular location">
    <subcellularLocation>
        <location evidence="14">Nucleus</location>
        <location evidence="14">Nucleolus</location>
    </subcellularLocation>
    <subcellularLocation>
        <location evidence="14">Nucleus</location>
        <location evidence="14">Nucleoplasm</location>
    </subcellularLocation>
    <subcellularLocation>
        <location evidence="14">Mitochondrion</location>
    </subcellularLocation>
    <text evidence="14">Resides mostly in the nucleoli and relocalizes to the nucleoplasm upon DNA damage.</text>
</comment>
<dbReference type="GO" id="GO:0005739">
    <property type="term" value="C:mitochondrion"/>
    <property type="evidence" value="ECO:0007669"/>
    <property type="project" value="UniProtKB-SubCell"/>
</dbReference>
<dbReference type="InterPro" id="IPR002421">
    <property type="entry name" value="5-3_exonuclease"/>
</dbReference>
<dbReference type="InterPro" id="IPR006086">
    <property type="entry name" value="XPG-I_dom"/>
</dbReference>
<dbReference type="Pfam" id="PF00867">
    <property type="entry name" value="XPG_I"/>
    <property type="match status" value="1"/>
</dbReference>
<dbReference type="OrthoDB" id="361602at2759"/>
<feature type="domain" description="5'-3' exonuclease" evidence="17">
    <location>
        <begin position="50"/>
        <end position="303"/>
    </location>
</feature>